<reference evidence="2" key="1">
    <citation type="journal article" date="2019" name="Int. J. Syst. Evol. Microbiol.">
        <title>The Global Catalogue of Microorganisms (GCM) 10K type strain sequencing project: providing services to taxonomists for standard genome sequencing and annotation.</title>
        <authorList>
            <consortium name="The Broad Institute Genomics Platform"/>
            <consortium name="The Broad Institute Genome Sequencing Center for Infectious Disease"/>
            <person name="Wu L."/>
            <person name="Ma J."/>
        </authorList>
    </citation>
    <scope>NUCLEOTIDE SEQUENCE [LARGE SCALE GENOMIC DNA]</scope>
    <source>
        <strain evidence="2">CCUG 52468</strain>
    </source>
</reference>
<protein>
    <recommendedName>
        <fullName evidence="3">HEAT repeat</fullName>
    </recommendedName>
</protein>
<comment type="caution">
    <text evidence="1">The sequence shown here is derived from an EMBL/GenBank/DDBJ whole genome shotgun (WGS) entry which is preliminary data.</text>
</comment>
<accession>A0ABW3RSB9</accession>
<organism evidence="1 2">
    <name type="scientific">Sphingobacterium daejeonense</name>
    <dbReference type="NCBI Taxonomy" id="371142"/>
    <lineage>
        <taxon>Bacteria</taxon>
        <taxon>Pseudomonadati</taxon>
        <taxon>Bacteroidota</taxon>
        <taxon>Sphingobacteriia</taxon>
        <taxon>Sphingobacteriales</taxon>
        <taxon>Sphingobacteriaceae</taxon>
        <taxon>Sphingobacterium</taxon>
    </lineage>
</organism>
<dbReference type="Proteomes" id="UP001597205">
    <property type="component" value="Unassembled WGS sequence"/>
</dbReference>
<sequence length="262" mass="30312">MNKKFVNKKAAIDTLRMKLEYSIQNVLPKNNYNSEKNLDDLKFSYKKQFQHLYIQNSIPNSKPDNKIIAENLNNHEPFKFLDETFNNEFTVLDGILVHQFLLAKAQTGHLPMLSRWVRKGQNNEFRKFMINEIAFFNQKGCASILASLLASETDCEIKIALINSLTKLNYKQSEGQIIACYKSADIKLRNVIINAVILFKSKYGLKFLNDLFFDSQDQNFKDSLILAMKIMRDDISNENNKINPNTDSSSINSIAQYNYQII</sequence>
<evidence type="ECO:0008006" key="3">
    <source>
        <dbReference type="Google" id="ProtNLM"/>
    </source>
</evidence>
<evidence type="ECO:0000313" key="2">
    <source>
        <dbReference type="Proteomes" id="UP001597205"/>
    </source>
</evidence>
<proteinExistence type="predicted"/>
<keyword evidence="2" id="KW-1185">Reference proteome</keyword>
<gene>
    <name evidence="1" type="ORF">ACFQ2C_17470</name>
</gene>
<name>A0ABW3RSB9_9SPHI</name>
<dbReference type="EMBL" id="JBHTKY010000040">
    <property type="protein sequence ID" value="MFD1167392.1"/>
    <property type="molecule type" value="Genomic_DNA"/>
</dbReference>
<dbReference type="RefSeq" id="WP_380898690.1">
    <property type="nucleotide sequence ID" value="NZ_JBHTKY010000040.1"/>
</dbReference>
<evidence type="ECO:0000313" key="1">
    <source>
        <dbReference type="EMBL" id="MFD1167392.1"/>
    </source>
</evidence>